<evidence type="ECO:0000256" key="1">
    <source>
        <dbReference type="SAM" id="Phobius"/>
    </source>
</evidence>
<dbReference type="Proteomes" id="UP000270094">
    <property type="component" value="Unassembled WGS sequence"/>
</dbReference>
<dbReference type="AlphaFoldDB" id="A0A3P7I0G6"/>
<evidence type="ECO:0000313" key="3">
    <source>
        <dbReference type="Proteomes" id="UP000270094"/>
    </source>
</evidence>
<dbReference type="Gene3D" id="1.20.1070.10">
    <property type="entry name" value="Rhodopsin 7-helix transmembrane proteins"/>
    <property type="match status" value="1"/>
</dbReference>
<keyword evidence="1" id="KW-0812">Transmembrane</keyword>
<dbReference type="OrthoDB" id="5864054at2759"/>
<keyword evidence="1" id="KW-0472">Membrane</keyword>
<dbReference type="EMBL" id="UYYB01001899">
    <property type="protein sequence ID" value="VDM66020.1"/>
    <property type="molecule type" value="Genomic_DNA"/>
</dbReference>
<accession>A0A3P7I0G6</accession>
<gene>
    <name evidence="2" type="ORF">SVUK_LOCUS1018</name>
</gene>
<evidence type="ECO:0000313" key="2">
    <source>
        <dbReference type="EMBL" id="VDM66020.1"/>
    </source>
</evidence>
<organism evidence="2 3">
    <name type="scientific">Strongylus vulgaris</name>
    <name type="common">Blood worm</name>
    <dbReference type="NCBI Taxonomy" id="40348"/>
    <lineage>
        <taxon>Eukaryota</taxon>
        <taxon>Metazoa</taxon>
        <taxon>Ecdysozoa</taxon>
        <taxon>Nematoda</taxon>
        <taxon>Chromadorea</taxon>
        <taxon>Rhabditida</taxon>
        <taxon>Rhabditina</taxon>
        <taxon>Rhabditomorpha</taxon>
        <taxon>Strongyloidea</taxon>
        <taxon>Strongylidae</taxon>
        <taxon>Strongylus</taxon>
    </lineage>
</organism>
<proteinExistence type="predicted"/>
<protein>
    <submittedName>
        <fullName evidence="2">Uncharacterized protein</fullName>
    </submittedName>
</protein>
<feature type="transmembrane region" description="Helical" evidence="1">
    <location>
        <begin position="35"/>
        <end position="55"/>
    </location>
</feature>
<dbReference type="PANTHER" id="PTHR46273">
    <property type="entry name" value="MYOSUPPRESSIN RECEPTOR 1, ISOFORM B-RELATED"/>
    <property type="match status" value="1"/>
</dbReference>
<keyword evidence="3" id="KW-1185">Reference proteome</keyword>
<name>A0A3P7I0G6_STRVU</name>
<reference evidence="2 3" key="1">
    <citation type="submission" date="2018-11" db="EMBL/GenBank/DDBJ databases">
        <authorList>
            <consortium name="Pathogen Informatics"/>
        </authorList>
    </citation>
    <scope>NUCLEOTIDE SEQUENCE [LARGE SCALE GENOMIC DNA]</scope>
</reference>
<dbReference type="PANTHER" id="PTHR46273:SF11">
    <property type="entry name" value="G-PROTEIN COUPLED RECEPTORS FAMILY 1 PROFILE DOMAIN-CONTAINING PROTEIN"/>
    <property type="match status" value="1"/>
</dbReference>
<sequence length="110" mass="12599">MFIFIIVEFPQGLLAVLSTITELQLLVALGDLTEMITLLTSCIIFALFCLMNGAVRSAFMESPCLRWLERWTQRTIEKRMGRRMTSDKLVDYTLNTKTVIIDTSKDYAVL</sequence>
<dbReference type="GO" id="GO:0005886">
    <property type="term" value="C:plasma membrane"/>
    <property type="evidence" value="ECO:0007669"/>
    <property type="project" value="TreeGrafter"/>
</dbReference>
<dbReference type="InterPro" id="IPR053219">
    <property type="entry name" value="GPCR_Dmsr-1"/>
</dbReference>
<keyword evidence="1" id="KW-1133">Transmembrane helix</keyword>
<dbReference type="GO" id="GO:0008528">
    <property type="term" value="F:G protein-coupled peptide receptor activity"/>
    <property type="evidence" value="ECO:0007669"/>
    <property type="project" value="TreeGrafter"/>
</dbReference>